<organism evidence="1 2">
    <name type="scientific">Protopolystoma xenopodis</name>
    <dbReference type="NCBI Taxonomy" id="117903"/>
    <lineage>
        <taxon>Eukaryota</taxon>
        <taxon>Metazoa</taxon>
        <taxon>Spiralia</taxon>
        <taxon>Lophotrochozoa</taxon>
        <taxon>Platyhelminthes</taxon>
        <taxon>Monogenea</taxon>
        <taxon>Polyopisthocotylea</taxon>
        <taxon>Polystomatidea</taxon>
        <taxon>Polystomatidae</taxon>
        <taxon>Protopolystoma</taxon>
    </lineage>
</organism>
<evidence type="ECO:0000313" key="2">
    <source>
        <dbReference type="Proteomes" id="UP000784294"/>
    </source>
</evidence>
<gene>
    <name evidence="1" type="ORF">PXEA_LOCUS2057</name>
</gene>
<comment type="caution">
    <text evidence="1">The sequence shown here is derived from an EMBL/GenBank/DDBJ whole genome shotgun (WGS) entry which is preliminary data.</text>
</comment>
<proteinExistence type="predicted"/>
<dbReference type="EMBL" id="CAAALY010004372">
    <property type="protein sequence ID" value="VEL08617.1"/>
    <property type="molecule type" value="Genomic_DNA"/>
</dbReference>
<keyword evidence="2" id="KW-1185">Reference proteome</keyword>
<evidence type="ECO:0000313" key="1">
    <source>
        <dbReference type="EMBL" id="VEL08617.1"/>
    </source>
</evidence>
<sequence length="112" mass="12280">MPAPAEPYIALGVETVVALLVSTVTNIPTMFLHRGRIEQIPCSALLPQVYIIAINICKHHRDLRGPSSEHAFTLTTQVANYTETVKDESGLALKSQIKQLRCIVSGRPGLPY</sequence>
<reference evidence="1" key="1">
    <citation type="submission" date="2018-11" db="EMBL/GenBank/DDBJ databases">
        <authorList>
            <consortium name="Pathogen Informatics"/>
        </authorList>
    </citation>
    <scope>NUCLEOTIDE SEQUENCE</scope>
</reference>
<accession>A0A448WCQ4</accession>
<protein>
    <submittedName>
        <fullName evidence="1">Uncharacterized protein</fullName>
    </submittedName>
</protein>
<dbReference type="AlphaFoldDB" id="A0A448WCQ4"/>
<name>A0A448WCQ4_9PLAT</name>
<dbReference type="Proteomes" id="UP000784294">
    <property type="component" value="Unassembled WGS sequence"/>
</dbReference>